<dbReference type="Pfam" id="PF01902">
    <property type="entry name" value="Diphthami_syn_2"/>
    <property type="match status" value="1"/>
</dbReference>
<reference evidence="3" key="1">
    <citation type="submission" date="2020-02" db="EMBL/GenBank/DDBJ databases">
        <authorList>
            <person name="Fontana A."/>
            <person name="Patrone V."/>
            <person name="Morelli L."/>
        </authorList>
    </citation>
    <scope>NUCLEOTIDE SEQUENCE</scope>
    <source>
        <strain evidence="2">CCUG 30943</strain>
        <strain evidence="3">CCUG 43002</strain>
    </source>
</reference>
<dbReference type="Proteomes" id="UP000808038">
    <property type="component" value="Unassembled WGS sequence"/>
</dbReference>
<dbReference type="PANTHER" id="PTHR12196">
    <property type="entry name" value="DOMAIN OF UNKNOWN FUNCTION 71 DUF71 -CONTAINING PROTEIN"/>
    <property type="match status" value="1"/>
</dbReference>
<dbReference type="PANTHER" id="PTHR12196:SF2">
    <property type="entry name" value="DIPHTHINE--AMMONIA LIGASE"/>
    <property type="match status" value="1"/>
</dbReference>
<dbReference type="Gene3D" id="3.40.50.620">
    <property type="entry name" value="HUPs"/>
    <property type="match status" value="1"/>
</dbReference>
<evidence type="ECO:0000313" key="3">
    <source>
        <dbReference type="EMBL" id="MBJ7638703.1"/>
    </source>
</evidence>
<protein>
    <submittedName>
        <fullName evidence="3">Diphthine--ammonia ligase</fullName>
        <ecNumber evidence="3">6.3.1.14</ecNumber>
    </submittedName>
</protein>
<dbReference type="GO" id="GO:0017178">
    <property type="term" value="F:diphthine-ammonia ligase activity"/>
    <property type="evidence" value="ECO:0007669"/>
    <property type="project" value="UniProtKB-EC"/>
</dbReference>
<dbReference type="EC" id="6.3.1.14" evidence="3"/>
<evidence type="ECO:0000313" key="4">
    <source>
        <dbReference type="Proteomes" id="UP000728106"/>
    </source>
</evidence>
<keyword evidence="4" id="KW-1185">Reference proteome</keyword>
<dbReference type="EMBL" id="JAAOCX010000008">
    <property type="protein sequence ID" value="MBJ7632914.1"/>
    <property type="molecule type" value="Genomic_DNA"/>
</dbReference>
<dbReference type="InterPro" id="IPR014729">
    <property type="entry name" value="Rossmann-like_a/b/a_fold"/>
</dbReference>
<dbReference type="CDD" id="cd01994">
    <property type="entry name" value="AANH_PF0828-like"/>
    <property type="match status" value="1"/>
</dbReference>
<evidence type="ECO:0000313" key="2">
    <source>
        <dbReference type="EMBL" id="MBJ7632914.1"/>
    </source>
</evidence>
<dbReference type="AlphaFoldDB" id="A0A4Z0RKZ7"/>
<proteinExistence type="predicted"/>
<organism evidence="3 4">
    <name type="scientific">Weissella confusa</name>
    <name type="common">Lactobacillus confusus</name>
    <dbReference type="NCBI Taxonomy" id="1583"/>
    <lineage>
        <taxon>Bacteria</taxon>
        <taxon>Bacillati</taxon>
        <taxon>Bacillota</taxon>
        <taxon>Bacilli</taxon>
        <taxon>Lactobacillales</taxon>
        <taxon>Lactobacillaceae</taxon>
        <taxon>Weissella</taxon>
    </lineage>
</organism>
<name>A0A4Z0RKZ7_WEICO</name>
<gene>
    <name evidence="3" type="ORF">HAU20_04785</name>
    <name evidence="2" type="ORF">HAU43_07425</name>
</gene>
<dbReference type="InterPro" id="IPR030662">
    <property type="entry name" value="DPH6/MJ0570"/>
</dbReference>
<feature type="domain" description="Diphthamide synthase" evidence="1">
    <location>
        <begin position="4"/>
        <end position="208"/>
    </location>
</feature>
<comment type="caution">
    <text evidence="3">The sequence shown here is derived from an EMBL/GenBank/DDBJ whole genome shotgun (WGS) entry which is preliminary data.</text>
</comment>
<accession>A0A4Z0RKZ7</accession>
<evidence type="ECO:0000259" key="1">
    <source>
        <dbReference type="Pfam" id="PF01902"/>
    </source>
</evidence>
<dbReference type="GO" id="GO:0017183">
    <property type="term" value="P:protein histidyl modification to diphthamide"/>
    <property type="evidence" value="ECO:0007669"/>
    <property type="project" value="TreeGrafter"/>
</dbReference>
<dbReference type="Proteomes" id="UP000728106">
    <property type="component" value="Unassembled WGS sequence"/>
</dbReference>
<dbReference type="NCBIfam" id="TIGR00290">
    <property type="entry name" value="MJ0570_dom"/>
    <property type="match status" value="1"/>
</dbReference>
<dbReference type="InterPro" id="IPR002761">
    <property type="entry name" value="Diphthami_syn_dom"/>
</dbReference>
<dbReference type="RefSeq" id="WP_135391047.1">
    <property type="nucleotide sequence ID" value="NZ_JAAOCJ010000008.1"/>
</dbReference>
<dbReference type="EMBL" id="JAAOCP010000005">
    <property type="protein sequence ID" value="MBJ7638703.1"/>
    <property type="molecule type" value="Genomic_DNA"/>
</dbReference>
<keyword evidence="3" id="KW-0436">Ligase</keyword>
<reference evidence="3 4" key="2">
    <citation type="journal article" date="2021" name="Int. J. Food Microbiol.">
        <title>Safety demonstration of a microbial species for use in the food chain: Weissella confusa.</title>
        <authorList>
            <person name="Bourdichon F."/>
            <person name="Patrone V."/>
            <person name="Fontana A."/>
            <person name="Milani G."/>
            <person name="Morelli L."/>
        </authorList>
    </citation>
    <scope>NUCLEOTIDE SEQUENCE [LARGE SCALE GENOMIC DNA]</scope>
    <source>
        <strain evidence="2">CCUG 30943</strain>
        <strain evidence="3 4">CCUG 43002</strain>
    </source>
</reference>
<dbReference type="Gene3D" id="3.90.1490.10">
    <property type="entry name" value="putative n-type atp pyrophosphatase, domain 2"/>
    <property type="match status" value="1"/>
</dbReference>
<dbReference type="SUPFAM" id="SSF52402">
    <property type="entry name" value="Adenine nucleotide alpha hydrolases-like"/>
    <property type="match status" value="1"/>
</dbReference>
<sequence length="218" mass="24199">MATKAVVSFSGGKDCTLALHRALQSGYDVQRLFTTMNAENNRSWVHGTHQDVLTKIGDALGLPIDVVSTNFWTADYATDFEKQLATYKEGGITTVIFGDIDFEQNRRWCEERCEHVGLTSAFPLWQTDRETLAYEFVDAGFKSLVTVVDTKQLSGKFLGTTLSKQTLDEIAATGADMCGETGEYHTVIFDGPLFNHSVELILGEQKELHNGYLVQDVS</sequence>